<dbReference type="InterPro" id="IPR001451">
    <property type="entry name" value="Hexapep"/>
</dbReference>
<keyword evidence="1" id="KW-0808">Transferase</keyword>
<keyword evidence="1" id="KW-0012">Acyltransferase</keyword>
<keyword evidence="2" id="KW-1185">Reference proteome</keyword>
<reference evidence="1 2" key="1">
    <citation type="submission" date="2020-08" db="EMBL/GenBank/DDBJ databases">
        <title>Genomic Encyclopedia of Type Strains, Phase IV (KMG-IV): sequencing the most valuable type-strain genomes for metagenomic binning, comparative biology and taxonomic classification.</title>
        <authorList>
            <person name="Goeker M."/>
        </authorList>
    </citation>
    <scope>NUCLEOTIDE SEQUENCE [LARGE SCALE GENOMIC DNA]</scope>
    <source>
        <strain evidence="1 2">DSM 27471</strain>
    </source>
</reference>
<dbReference type="InterPro" id="IPR011004">
    <property type="entry name" value="Trimer_LpxA-like_sf"/>
</dbReference>
<dbReference type="EC" id="2.3.1.30" evidence="1"/>
<accession>A0A7W5H143</accession>
<dbReference type="EMBL" id="JACHYB010000001">
    <property type="protein sequence ID" value="MBB3185987.1"/>
    <property type="molecule type" value="Genomic_DNA"/>
</dbReference>
<protein>
    <submittedName>
        <fullName evidence="1">Serine O-acetyltransferase</fullName>
        <ecNumber evidence="1">2.3.1.30</ecNumber>
    </submittedName>
</protein>
<gene>
    <name evidence="1" type="ORF">FHX64_000150</name>
</gene>
<dbReference type="RefSeq" id="WP_246392249.1">
    <property type="nucleotide sequence ID" value="NZ_JACHYB010000001.1"/>
</dbReference>
<dbReference type="PANTHER" id="PTHR42811">
    <property type="entry name" value="SERINE ACETYLTRANSFERASE"/>
    <property type="match status" value="1"/>
</dbReference>
<dbReference type="SUPFAM" id="SSF51161">
    <property type="entry name" value="Trimeric LpxA-like enzymes"/>
    <property type="match status" value="1"/>
</dbReference>
<organism evidence="1 2">
    <name type="scientific">Microbacter margulisiae</name>
    <dbReference type="NCBI Taxonomy" id="1350067"/>
    <lineage>
        <taxon>Bacteria</taxon>
        <taxon>Pseudomonadati</taxon>
        <taxon>Bacteroidota</taxon>
        <taxon>Bacteroidia</taxon>
        <taxon>Bacteroidales</taxon>
        <taxon>Porphyromonadaceae</taxon>
        <taxon>Microbacter</taxon>
    </lineage>
</organism>
<dbReference type="GO" id="GO:0009001">
    <property type="term" value="F:serine O-acetyltransferase activity"/>
    <property type="evidence" value="ECO:0007669"/>
    <property type="project" value="UniProtKB-EC"/>
</dbReference>
<dbReference type="AlphaFoldDB" id="A0A7W5H143"/>
<evidence type="ECO:0000313" key="2">
    <source>
        <dbReference type="Proteomes" id="UP000544222"/>
    </source>
</evidence>
<evidence type="ECO:0000313" key="1">
    <source>
        <dbReference type="EMBL" id="MBB3185987.1"/>
    </source>
</evidence>
<dbReference type="Gene3D" id="2.160.10.10">
    <property type="entry name" value="Hexapeptide repeat proteins"/>
    <property type="match status" value="1"/>
</dbReference>
<comment type="caution">
    <text evidence="1">The sequence shown here is derived from an EMBL/GenBank/DDBJ whole genome shotgun (WGS) entry which is preliminary data.</text>
</comment>
<name>A0A7W5H143_9PORP</name>
<dbReference type="Pfam" id="PF00132">
    <property type="entry name" value="Hexapep"/>
    <property type="match status" value="1"/>
</dbReference>
<sequence>MNNIKGIFFPDYIWKFQRLLRKTEYTKNCKSGILGKIQYVFLQYHFQKLSLKLGFSIPLNVFGPGLAIVHYGTIVVNANAKVGANCRIHPSTCIGASGGSDKAPRLGDNVYIGPGVKIYGDIVIGNNIAMAANSAVNKSFPEENSLIGGVPAKRIKAIDISSIIKHIGDE</sequence>
<proteinExistence type="predicted"/>
<dbReference type="Proteomes" id="UP000544222">
    <property type="component" value="Unassembled WGS sequence"/>
</dbReference>